<comment type="catalytic activity">
    <reaction evidence="16">
        <text>a 2'-deoxyribonucleoside 5'-diphosphate + ATP = a 2'-deoxyribonucleoside 5'-triphosphate + ADP</text>
        <dbReference type="Rhea" id="RHEA:44640"/>
        <dbReference type="ChEBI" id="CHEBI:30616"/>
        <dbReference type="ChEBI" id="CHEBI:61560"/>
        <dbReference type="ChEBI" id="CHEBI:73316"/>
        <dbReference type="ChEBI" id="CHEBI:456216"/>
        <dbReference type="EC" id="2.7.4.6"/>
    </reaction>
</comment>
<dbReference type="EC" id="2.7.4.6" evidence="16"/>
<keyword evidence="9" id="KW-0378">Hydrolase</keyword>
<dbReference type="OrthoDB" id="2162449at2759"/>
<dbReference type="PRINTS" id="PR01243">
    <property type="entry name" value="NUCDPKINASE"/>
</dbReference>
<evidence type="ECO:0000256" key="12">
    <source>
        <dbReference type="ARBA" id="ARBA00023080"/>
    </source>
</evidence>
<dbReference type="EMBL" id="KZ989277">
    <property type="protein sequence ID" value="RKP27067.1"/>
    <property type="molecule type" value="Genomic_DNA"/>
</dbReference>
<dbReference type="SUPFAM" id="SSF54919">
    <property type="entry name" value="Nucleoside diphosphate kinase, NDK"/>
    <property type="match status" value="1"/>
</dbReference>
<evidence type="ECO:0000259" key="17">
    <source>
        <dbReference type="SMART" id="SM00562"/>
    </source>
</evidence>
<dbReference type="InterPro" id="IPR001564">
    <property type="entry name" value="Nucleoside_diP_kinase"/>
</dbReference>
<dbReference type="Proteomes" id="UP000278143">
    <property type="component" value="Unassembled WGS sequence"/>
</dbReference>
<keyword evidence="10 16" id="KW-0067">ATP-binding</keyword>
<dbReference type="Pfam" id="PF00334">
    <property type="entry name" value="NDK"/>
    <property type="match status" value="1"/>
</dbReference>
<feature type="binding site" evidence="14">
    <location>
        <position position="102"/>
    </location>
    <ligand>
        <name>ATP</name>
        <dbReference type="ChEBI" id="CHEBI:30616"/>
    </ligand>
</feature>
<evidence type="ECO:0000256" key="11">
    <source>
        <dbReference type="ARBA" id="ARBA00022842"/>
    </source>
</evidence>
<feature type="binding site" evidence="14">
    <location>
        <position position="6"/>
    </location>
    <ligand>
        <name>ATP</name>
        <dbReference type="ChEBI" id="CHEBI:30616"/>
    </ligand>
</feature>
<evidence type="ECO:0000256" key="6">
    <source>
        <dbReference type="ARBA" id="ARBA00022723"/>
    </source>
</evidence>
<feature type="non-terminal residue" evidence="18">
    <location>
        <position position="132"/>
    </location>
</feature>
<evidence type="ECO:0000313" key="19">
    <source>
        <dbReference type="Proteomes" id="UP000278143"/>
    </source>
</evidence>
<evidence type="ECO:0000256" key="7">
    <source>
        <dbReference type="ARBA" id="ARBA00022741"/>
    </source>
</evidence>
<keyword evidence="6" id="KW-0479">Metal-binding</keyword>
<evidence type="ECO:0000256" key="13">
    <source>
        <dbReference type="ARBA" id="ARBA00023273"/>
    </source>
</evidence>
<dbReference type="InterPro" id="IPR023005">
    <property type="entry name" value="Nucleoside_diP_kinase_AS"/>
</dbReference>
<name>A0A4P9Z3D5_9FUNG</name>
<dbReference type="InterPro" id="IPR034907">
    <property type="entry name" value="NDK-like_dom"/>
</dbReference>
<evidence type="ECO:0000256" key="4">
    <source>
        <dbReference type="ARBA" id="ARBA00022490"/>
    </source>
</evidence>
<dbReference type="GO" id="GO:0004550">
    <property type="term" value="F:nucleoside diphosphate kinase activity"/>
    <property type="evidence" value="ECO:0007669"/>
    <property type="project" value="UniProtKB-EC"/>
</dbReference>
<evidence type="ECO:0000256" key="10">
    <source>
        <dbReference type="ARBA" id="ARBA00022840"/>
    </source>
</evidence>
<feature type="domain" description="Nucleoside diphosphate kinase-like" evidence="17">
    <location>
        <begin position="1"/>
        <end position="132"/>
    </location>
</feature>
<dbReference type="PANTHER" id="PTHR46161">
    <property type="entry name" value="NUCLEOSIDE DIPHOSPHATE KINASE"/>
    <property type="match status" value="1"/>
</dbReference>
<dbReference type="GO" id="GO:0006228">
    <property type="term" value="P:UTP biosynthetic process"/>
    <property type="evidence" value="ECO:0007669"/>
    <property type="project" value="InterPro"/>
</dbReference>
<evidence type="ECO:0000256" key="2">
    <source>
        <dbReference type="ARBA" id="ARBA00008142"/>
    </source>
</evidence>
<dbReference type="GO" id="GO:0046872">
    <property type="term" value="F:metal ion binding"/>
    <property type="evidence" value="ECO:0007669"/>
    <property type="project" value="UniProtKB-KW"/>
</dbReference>
<dbReference type="PROSITE" id="PS00469">
    <property type="entry name" value="NDPK"/>
    <property type="match status" value="1"/>
</dbReference>
<keyword evidence="12" id="KW-0546">Nucleotide metabolism</keyword>
<keyword evidence="19" id="KW-1185">Reference proteome</keyword>
<dbReference type="AlphaFoldDB" id="A0A4P9Z3D5"/>
<sequence>TLALIKPDAYAAGHLEAIKERITAEGFHIAREKQVRLTVDTARQFYKEHEGKPFYEELTAWMSSAPIYAMVLEKENAIAAWRELMGPTNSEKAREEAPESIRALFGTDGSQNAVHGSDAVESARREIDLVFK</sequence>
<evidence type="ECO:0000256" key="15">
    <source>
        <dbReference type="RuleBase" id="RU004011"/>
    </source>
</evidence>
<evidence type="ECO:0000256" key="5">
    <source>
        <dbReference type="ARBA" id="ARBA00022679"/>
    </source>
</evidence>
<feature type="active site" description="Pros-phosphohistidine intermediate" evidence="14">
    <location>
        <position position="115"/>
    </location>
</feature>
<dbReference type="InterPro" id="IPR036850">
    <property type="entry name" value="NDK-like_dom_sf"/>
</dbReference>
<keyword evidence="7 16" id="KW-0547">Nucleotide-binding</keyword>
<dbReference type="GO" id="GO:0006241">
    <property type="term" value="P:CTP biosynthetic process"/>
    <property type="evidence" value="ECO:0007669"/>
    <property type="project" value="InterPro"/>
</dbReference>
<evidence type="ECO:0000256" key="8">
    <source>
        <dbReference type="ARBA" id="ARBA00022777"/>
    </source>
</evidence>
<keyword evidence="13" id="KW-0966">Cell projection</keyword>
<feature type="binding site" evidence="14">
    <location>
        <position position="54"/>
    </location>
    <ligand>
        <name>ATP</name>
        <dbReference type="ChEBI" id="CHEBI:30616"/>
    </ligand>
</feature>
<dbReference type="PROSITE" id="PS51374">
    <property type="entry name" value="NDPK_LIKE"/>
    <property type="match status" value="1"/>
</dbReference>
<dbReference type="GO" id="GO:0006183">
    <property type="term" value="P:GTP biosynthetic process"/>
    <property type="evidence" value="ECO:0007669"/>
    <property type="project" value="InterPro"/>
</dbReference>
<dbReference type="Gene3D" id="3.30.70.141">
    <property type="entry name" value="Nucleoside diphosphate kinase-like domain"/>
    <property type="match status" value="1"/>
</dbReference>
<keyword evidence="8 16" id="KW-0418">Kinase</keyword>
<feature type="binding site" evidence="14">
    <location>
        <position position="82"/>
    </location>
    <ligand>
        <name>ATP</name>
        <dbReference type="ChEBI" id="CHEBI:30616"/>
    </ligand>
</feature>
<dbReference type="SMART" id="SM00562">
    <property type="entry name" value="NDK"/>
    <property type="match status" value="1"/>
</dbReference>
<evidence type="ECO:0000256" key="14">
    <source>
        <dbReference type="PROSITE-ProRule" id="PRU00706"/>
    </source>
</evidence>
<feature type="binding site" evidence="14">
    <location>
        <position position="88"/>
    </location>
    <ligand>
        <name>ATP</name>
        <dbReference type="ChEBI" id="CHEBI:30616"/>
    </ligand>
</feature>
<dbReference type="GO" id="GO:0005929">
    <property type="term" value="C:cilium"/>
    <property type="evidence" value="ECO:0007669"/>
    <property type="project" value="UniProtKB-SubCell"/>
</dbReference>
<dbReference type="GO" id="GO:0016787">
    <property type="term" value="F:hydrolase activity"/>
    <property type="evidence" value="ECO:0007669"/>
    <property type="project" value="UniProtKB-KW"/>
</dbReference>
<protein>
    <recommendedName>
        <fullName evidence="3 16">Nucleoside diphosphate kinase</fullName>
        <ecNumber evidence="16">2.7.4.6</ecNumber>
    </recommendedName>
</protein>
<evidence type="ECO:0000256" key="16">
    <source>
        <dbReference type="RuleBase" id="RU004013"/>
    </source>
</evidence>
<keyword evidence="11" id="KW-0460">Magnesium</keyword>
<dbReference type="GO" id="GO:0005524">
    <property type="term" value="F:ATP binding"/>
    <property type="evidence" value="ECO:0007669"/>
    <property type="project" value="UniProtKB-KW"/>
</dbReference>
<dbReference type="PANTHER" id="PTHR46161:SF3">
    <property type="entry name" value="NUCLEOSIDE DIPHOSPHATE KINASE DDB_G0292928-RELATED"/>
    <property type="match status" value="1"/>
</dbReference>
<keyword evidence="4" id="KW-0963">Cytoplasm</keyword>
<evidence type="ECO:0000256" key="9">
    <source>
        <dbReference type="ARBA" id="ARBA00022801"/>
    </source>
</evidence>
<comment type="subcellular location">
    <subcellularLocation>
        <location evidence="1">Cell projection</location>
        <location evidence="1">Cilium</location>
    </subcellularLocation>
</comment>
<evidence type="ECO:0000313" key="18">
    <source>
        <dbReference type="EMBL" id="RKP27067.1"/>
    </source>
</evidence>
<keyword evidence="5 16" id="KW-0808">Transferase</keyword>
<reference evidence="19" key="1">
    <citation type="journal article" date="2018" name="Nat. Microbiol.">
        <title>Leveraging single-cell genomics to expand the fungal tree of life.</title>
        <authorList>
            <person name="Ahrendt S.R."/>
            <person name="Quandt C.A."/>
            <person name="Ciobanu D."/>
            <person name="Clum A."/>
            <person name="Salamov A."/>
            <person name="Andreopoulos B."/>
            <person name="Cheng J.F."/>
            <person name="Woyke T."/>
            <person name="Pelin A."/>
            <person name="Henrissat B."/>
            <person name="Reynolds N.K."/>
            <person name="Benny G.L."/>
            <person name="Smith M.E."/>
            <person name="James T.Y."/>
            <person name="Grigoriev I.V."/>
        </authorList>
    </citation>
    <scope>NUCLEOTIDE SEQUENCE [LARGE SCALE GENOMIC DNA]</scope>
    <source>
        <strain evidence="19">Benny S71-1</strain>
    </source>
</reference>
<comment type="similarity">
    <text evidence="2 14 15">Belongs to the NDK family.</text>
</comment>
<gene>
    <name evidence="18" type="ORF">SYNPS1DRAFT_10598</name>
</gene>
<dbReference type="FunFam" id="3.30.70.141:FF:000010">
    <property type="entry name" value="Nucleoside diphosphate kinase 7"/>
    <property type="match status" value="1"/>
</dbReference>
<feature type="non-terminal residue" evidence="18">
    <location>
        <position position="1"/>
    </location>
</feature>
<evidence type="ECO:0000256" key="1">
    <source>
        <dbReference type="ARBA" id="ARBA00004138"/>
    </source>
</evidence>
<accession>A0A4P9Z3D5</accession>
<organism evidence="18 19">
    <name type="scientific">Syncephalis pseudoplumigaleata</name>
    <dbReference type="NCBI Taxonomy" id="1712513"/>
    <lineage>
        <taxon>Eukaryota</taxon>
        <taxon>Fungi</taxon>
        <taxon>Fungi incertae sedis</taxon>
        <taxon>Zoopagomycota</taxon>
        <taxon>Zoopagomycotina</taxon>
        <taxon>Zoopagomycetes</taxon>
        <taxon>Zoopagales</taxon>
        <taxon>Piptocephalidaceae</taxon>
        <taxon>Syncephalis</taxon>
    </lineage>
</organism>
<feature type="binding site" evidence="14">
    <location>
        <position position="112"/>
    </location>
    <ligand>
        <name>ATP</name>
        <dbReference type="ChEBI" id="CHEBI:30616"/>
    </ligand>
</feature>
<proteinExistence type="inferred from homology"/>
<evidence type="ECO:0000256" key="3">
    <source>
        <dbReference type="ARBA" id="ARBA00017632"/>
    </source>
</evidence>